<protein>
    <submittedName>
        <fullName evidence="1">Uncharacterized protein</fullName>
    </submittedName>
</protein>
<comment type="caution">
    <text evidence="1">The sequence shown here is derived from an EMBL/GenBank/DDBJ whole genome shotgun (WGS) entry which is preliminary data.</text>
</comment>
<keyword evidence="2" id="KW-1185">Reference proteome</keyword>
<evidence type="ECO:0000313" key="2">
    <source>
        <dbReference type="Proteomes" id="UP001367676"/>
    </source>
</evidence>
<reference evidence="1 2" key="1">
    <citation type="submission" date="2024-03" db="EMBL/GenBank/DDBJ databases">
        <title>Adaptation during the transition from Ophiocordyceps entomopathogen to insect associate is accompanied by gene loss and intensified selection.</title>
        <authorList>
            <person name="Ward C.M."/>
            <person name="Onetto C.A."/>
            <person name="Borneman A.R."/>
        </authorList>
    </citation>
    <scope>NUCLEOTIDE SEQUENCE [LARGE SCALE GENOMIC DNA]</scope>
    <source>
        <strain evidence="1">AWRI1</strain>
        <tissue evidence="1">Single Adult Female</tissue>
    </source>
</reference>
<accession>A0AAN9TB28</accession>
<organism evidence="1 2">
    <name type="scientific">Parthenolecanium corni</name>
    <dbReference type="NCBI Taxonomy" id="536013"/>
    <lineage>
        <taxon>Eukaryota</taxon>
        <taxon>Metazoa</taxon>
        <taxon>Ecdysozoa</taxon>
        <taxon>Arthropoda</taxon>
        <taxon>Hexapoda</taxon>
        <taxon>Insecta</taxon>
        <taxon>Pterygota</taxon>
        <taxon>Neoptera</taxon>
        <taxon>Paraneoptera</taxon>
        <taxon>Hemiptera</taxon>
        <taxon>Sternorrhyncha</taxon>
        <taxon>Coccoidea</taxon>
        <taxon>Coccidae</taxon>
        <taxon>Parthenolecanium</taxon>
    </lineage>
</organism>
<evidence type="ECO:0000313" key="1">
    <source>
        <dbReference type="EMBL" id="KAK7579754.1"/>
    </source>
</evidence>
<proteinExistence type="predicted"/>
<dbReference type="Proteomes" id="UP001367676">
    <property type="component" value="Unassembled WGS sequence"/>
</dbReference>
<sequence>MVLVRQDDGLLWPATITQINTPGTIATITFVRPLVVGEGHKTCHPTRADVEPRLIYKFSSNASRLLKEAKQATFDSVSARNAYINVLQYAINEFDETATEASSSKEAQPSIAIIPVLRTKSPPPSALKDEVYLT</sequence>
<dbReference type="AlphaFoldDB" id="A0AAN9TB28"/>
<name>A0AAN9TB28_9HEMI</name>
<gene>
    <name evidence="1" type="ORF">V9T40_000383</name>
</gene>
<dbReference type="EMBL" id="JBBCAQ010000034">
    <property type="protein sequence ID" value="KAK7579754.1"/>
    <property type="molecule type" value="Genomic_DNA"/>
</dbReference>